<proteinExistence type="predicted"/>
<reference evidence="1" key="1">
    <citation type="journal article" date="2017" name="Science">
        <title>Giant viruses with an expanded complement of translation system components.</title>
        <authorList>
            <person name="Schulz F."/>
            <person name="Yutin N."/>
            <person name="Ivanova N.N."/>
            <person name="Ortega D.R."/>
            <person name="Lee T.K."/>
            <person name="Vierheilig J."/>
            <person name="Daims H."/>
            <person name="Horn M."/>
            <person name="Wagner M."/>
            <person name="Jensen G.J."/>
            <person name="Kyrpides N.C."/>
            <person name="Koonin E.V."/>
            <person name="Woyke T."/>
        </authorList>
    </citation>
    <scope>NUCLEOTIDE SEQUENCE</scope>
    <source>
        <strain evidence="1">KNV1</strain>
    </source>
</reference>
<organism evidence="1">
    <name type="scientific">Klosneuvirus KNV1</name>
    <dbReference type="NCBI Taxonomy" id="1977640"/>
    <lineage>
        <taxon>Viruses</taxon>
        <taxon>Varidnaviria</taxon>
        <taxon>Bamfordvirae</taxon>
        <taxon>Nucleocytoviricota</taxon>
        <taxon>Megaviricetes</taxon>
        <taxon>Imitervirales</taxon>
        <taxon>Mimiviridae</taxon>
        <taxon>Klosneuvirinae</taxon>
        <taxon>Klosneuvirus</taxon>
    </lineage>
</organism>
<accession>A0A1V0SHH6</accession>
<sequence length="93" mass="10768">MPEIANIYMFLLVKKFLAILSNCGKIHNNLLIPNGKNSMNWINSQPNPLMDAVQRLNVNRLVKSLRYSLVCMRNHAVDRWVVQIARTTILETF</sequence>
<gene>
    <name evidence="1" type="ORF">Klosneuvirus_1_37</name>
</gene>
<evidence type="ECO:0000313" key="1">
    <source>
        <dbReference type="EMBL" id="ARF11180.1"/>
    </source>
</evidence>
<protein>
    <submittedName>
        <fullName evidence="1">Uncharacterized protein</fullName>
    </submittedName>
</protein>
<name>A0A1V0SHH6_9VIRU</name>
<dbReference type="EMBL" id="KY684108">
    <property type="protein sequence ID" value="ARF11180.1"/>
    <property type="molecule type" value="Genomic_DNA"/>
</dbReference>